<sequence length="132" mass="14073">MSQTETAPVIAKPTSIVNKNTVTHVTLANNVPANASVQSLTSPVRPGDNASISVKGNPGSTCTIKVEYNKVSSTDSGLIAKKTDEFGVITWSWFVEATVPEGKWPVTINCEYNKKTAVVIANLVVTKTLPQE</sequence>
<protein>
    <submittedName>
        <fullName evidence="1">Uncharacterized protein</fullName>
    </submittedName>
</protein>
<organism evidence="1 2">
    <name type="scientific">Candidatus Microsaccharimonas sossegonensis</name>
    <dbReference type="NCBI Taxonomy" id="2506948"/>
    <lineage>
        <taxon>Bacteria</taxon>
        <taxon>Candidatus Saccharimonadota</taxon>
        <taxon>Candidatus Saccharimonadia</taxon>
        <taxon>Candidatus Saccharimonadales</taxon>
        <taxon>Candidatus Saccharimonadaceae</taxon>
        <taxon>Candidatus Microsaccharimonas</taxon>
    </lineage>
</organism>
<dbReference type="EMBL" id="SCKX01000001">
    <property type="protein sequence ID" value="RWZ78317.1"/>
    <property type="molecule type" value="Genomic_DNA"/>
</dbReference>
<dbReference type="Proteomes" id="UP000289257">
    <property type="component" value="Unassembled WGS sequence"/>
</dbReference>
<accession>A0A4V1J7D6</accession>
<evidence type="ECO:0000313" key="2">
    <source>
        <dbReference type="Proteomes" id="UP000289257"/>
    </source>
</evidence>
<keyword evidence="2" id="KW-1185">Reference proteome</keyword>
<evidence type="ECO:0000313" key="1">
    <source>
        <dbReference type="EMBL" id="RWZ78317.1"/>
    </source>
</evidence>
<proteinExistence type="predicted"/>
<comment type="caution">
    <text evidence="1">The sequence shown here is derived from an EMBL/GenBank/DDBJ whole genome shotgun (WGS) entry which is preliminary data.</text>
</comment>
<name>A0A4V1J7D6_9BACT</name>
<gene>
    <name evidence="1" type="ORF">EOT05_00945</name>
</gene>
<dbReference type="AlphaFoldDB" id="A0A4V1J7D6"/>
<reference evidence="1" key="1">
    <citation type="submission" date="2019-01" db="EMBL/GenBank/DDBJ databases">
        <title>Genomic signatures and co-occurrence patterns of the ultra-small Saccharimodia (Patescibacteria phylum) suggest a symbiotic lifestyle.</title>
        <authorList>
            <person name="Lemos L."/>
            <person name="Medeiros J."/>
            <person name="Andreote F."/>
            <person name="Fernandes G."/>
            <person name="Varani A."/>
            <person name="Oliveira G."/>
            <person name="Pylro V."/>
        </authorList>
    </citation>
    <scope>NUCLEOTIDE SEQUENCE [LARGE SCALE GENOMIC DNA]</scope>
    <source>
        <strain evidence="1">AMD02</strain>
    </source>
</reference>